<dbReference type="InterPro" id="IPR036514">
    <property type="entry name" value="SGNH_hydro_sf"/>
</dbReference>
<proteinExistence type="predicted"/>
<accession>A0A3A4NUB4</accession>
<keyword evidence="2" id="KW-0378">Hydrolase</keyword>
<dbReference type="SUPFAM" id="SSF52266">
    <property type="entry name" value="SGNH hydrolase"/>
    <property type="match status" value="1"/>
</dbReference>
<dbReference type="InterPro" id="IPR013830">
    <property type="entry name" value="SGNH_hydro"/>
</dbReference>
<comment type="caution">
    <text evidence="2">The sequence shown here is derived from an EMBL/GenBank/DDBJ whole genome shotgun (WGS) entry which is preliminary data.</text>
</comment>
<evidence type="ECO:0000313" key="2">
    <source>
        <dbReference type="EMBL" id="RJP24033.1"/>
    </source>
</evidence>
<dbReference type="CDD" id="cd00229">
    <property type="entry name" value="SGNH_hydrolase"/>
    <property type="match status" value="1"/>
</dbReference>
<protein>
    <submittedName>
        <fullName evidence="2">SGNH/GDSL hydrolase family protein</fullName>
    </submittedName>
</protein>
<dbReference type="GO" id="GO:0016788">
    <property type="term" value="F:hydrolase activity, acting on ester bonds"/>
    <property type="evidence" value="ECO:0007669"/>
    <property type="project" value="UniProtKB-ARBA"/>
</dbReference>
<dbReference type="Proteomes" id="UP000265882">
    <property type="component" value="Unassembled WGS sequence"/>
</dbReference>
<dbReference type="Pfam" id="PF13472">
    <property type="entry name" value="Lipase_GDSL_2"/>
    <property type="match status" value="1"/>
</dbReference>
<dbReference type="PANTHER" id="PTHR30383">
    <property type="entry name" value="THIOESTERASE 1/PROTEASE 1/LYSOPHOSPHOLIPASE L1"/>
    <property type="match status" value="1"/>
</dbReference>
<dbReference type="Gene3D" id="3.40.50.1110">
    <property type="entry name" value="SGNH hydrolase"/>
    <property type="match status" value="1"/>
</dbReference>
<dbReference type="InterPro" id="IPR051532">
    <property type="entry name" value="Ester_Hydrolysis_Enzymes"/>
</dbReference>
<organism evidence="2 3">
    <name type="scientific">Abyssobacteria bacterium (strain SURF_5)</name>
    <dbReference type="NCBI Taxonomy" id="2093360"/>
    <lineage>
        <taxon>Bacteria</taxon>
        <taxon>Pseudomonadati</taxon>
        <taxon>Candidatus Hydrogenedentota</taxon>
        <taxon>Candidatus Abyssobacteria</taxon>
    </lineage>
</organism>
<gene>
    <name evidence="2" type="ORF">C4520_04895</name>
</gene>
<evidence type="ECO:0000313" key="3">
    <source>
        <dbReference type="Proteomes" id="UP000265882"/>
    </source>
</evidence>
<dbReference type="AlphaFoldDB" id="A0A3A4NUB4"/>
<reference evidence="2 3" key="1">
    <citation type="journal article" date="2017" name="ISME J.">
        <title>Energy and carbon metabolisms in a deep terrestrial subsurface fluid microbial community.</title>
        <authorList>
            <person name="Momper L."/>
            <person name="Jungbluth S.P."/>
            <person name="Lee M.D."/>
            <person name="Amend J.P."/>
        </authorList>
    </citation>
    <scope>NUCLEOTIDE SEQUENCE [LARGE SCALE GENOMIC DNA]</scope>
    <source>
        <strain evidence="2">SURF_5</strain>
    </source>
</reference>
<evidence type="ECO:0000259" key="1">
    <source>
        <dbReference type="Pfam" id="PF13472"/>
    </source>
</evidence>
<feature type="domain" description="SGNH hydrolase-type esterase" evidence="1">
    <location>
        <begin position="106"/>
        <end position="363"/>
    </location>
</feature>
<name>A0A3A4NUB4_ABYX5</name>
<sequence length="382" mass="44198">MKIESTLSKIFLLFLSLCFAFALLEAASRMYLHFAPEPVFRKYGSLNQLYSRYGKNNLQQTYSPHRYLGFYPTPNFQKGLDKHNSLGFRGDEIELKKKDGVFRIACLGGSTTYGMTEDYREAYPYQLERYLHENGYPQVEVINAGAGMYTSWETLINFQFRLLELEPDLIIVYHAINDVYPRIVWPPSAYRADNSGARIVNVSPMKMPPIWHYSTFLRMFAVRAGLAESHGSLDWNLVERPPSFYAGLHRMLYRQNRYPADIFLKVPASKMLEENRPIYFESNLKSLIAIAQANDVKVVFVTFAYSPFFDDPAISCRENQKAIEEHNEIVRGFSDRAYVHDFAKAMSVNKEYYQDGYHFTPAGEIKRAQLIGDYLAENNLLD</sequence>
<dbReference type="EMBL" id="QZKU01000041">
    <property type="protein sequence ID" value="RJP24033.1"/>
    <property type="molecule type" value="Genomic_DNA"/>
</dbReference>